<dbReference type="Proteomes" id="UP000034081">
    <property type="component" value="Unassembled WGS sequence"/>
</dbReference>
<reference evidence="2 3" key="1">
    <citation type="journal article" date="2015" name="Nature">
        <title>rRNA introns, odd ribosomes, and small enigmatic genomes across a large radiation of phyla.</title>
        <authorList>
            <person name="Brown C.T."/>
            <person name="Hug L.A."/>
            <person name="Thomas B.C."/>
            <person name="Sharon I."/>
            <person name="Castelle C.J."/>
            <person name="Singh A."/>
            <person name="Wilkins M.J."/>
            <person name="Williams K.H."/>
            <person name="Banfield J.F."/>
        </authorList>
    </citation>
    <scope>NUCLEOTIDE SEQUENCE [LARGE SCALE GENOMIC DNA]</scope>
</reference>
<feature type="transmembrane region" description="Helical" evidence="1">
    <location>
        <begin position="57"/>
        <end position="76"/>
    </location>
</feature>
<organism evidence="2 3">
    <name type="scientific">Candidatus Woesebacteria bacterium GW2011_GWB1_38_8</name>
    <dbReference type="NCBI Taxonomy" id="1618570"/>
    <lineage>
        <taxon>Bacteria</taxon>
        <taxon>Candidatus Woeseibacteriota</taxon>
    </lineage>
</organism>
<evidence type="ECO:0000313" key="3">
    <source>
        <dbReference type="Proteomes" id="UP000034081"/>
    </source>
</evidence>
<accession>A0A0G0L084</accession>
<protein>
    <submittedName>
        <fullName evidence="2">Uncharacterized protein</fullName>
    </submittedName>
</protein>
<evidence type="ECO:0000313" key="2">
    <source>
        <dbReference type="EMBL" id="KKQ84417.1"/>
    </source>
</evidence>
<gene>
    <name evidence="2" type="ORF">UT08_C0018G0023</name>
</gene>
<feature type="transmembrane region" description="Helical" evidence="1">
    <location>
        <begin position="12"/>
        <end position="37"/>
    </location>
</feature>
<proteinExistence type="predicted"/>
<evidence type="ECO:0000256" key="1">
    <source>
        <dbReference type="SAM" id="Phobius"/>
    </source>
</evidence>
<keyword evidence="1" id="KW-0472">Membrane</keyword>
<dbReference type="AlphaFoldDB" id="A0A0G0L084"/>
<dbReference type="EMBL" id="LBVL01000018">
    <property type="protein sequence ID" value="KKQ84417.1"/>
    <property type="molecule type" value="Genomic_DNA"/>
</dbReference>
<keyword evidence="1" id="KW-1133">Transmembrane helix</keyword>
<comment type="caution">
    <text evidence="2">The sequence shown here is derived from an EMBL/GenBank/DDBJ whole genome shotgun (WGS) entry which is preliminary data.</text>
</comment>
<name>A0A0G0L084_9BACT</name>
<dbReference type="STRING" id="1618570.UT08_C0018G0023"/>
<sequence>MFLRDSGKISLLIKALILLDLFIAIVQMSVFILYFTFPDSSIVQLASRYTGPFESGGAFVFLISGVIFLVIVRGLLKNKHWALLLQVFLFLPLVGSFPIGTFLFLLIAYRLWKLEKSGHFS</sequence>
<feature type="transmembrane region" description="Helical" evidence="1">
    <location>
        <begin position="88"/>
        <end position="112"/>
    </location>
</feature>
<keyword evidence="1" id="KW-0812">Transmembrane</keyword>